<dbReference type="RefSeq" id="WP_161629565.1">
    <property type="nucleotide sequence ID" value="NZ_JAURUP010000004.1"/>
</dbReference>
<gene>
    <name evidence="1" type="ORF">J2S24_000601</name>
</gene>
<proteinExistence type="predicted"/>
<sequence length="381" mass="43768">MLNKKILSIILVLVLLAGINYTKVFALNNDNYQIKHEAFIEKIKNVNSKHSDGILLHTESKIIQENGKIYRVEERGKPIKARINIKDGRIEGFIKCDNKKYMLEGILDEKNEKYIGNVVNYTGYTFEVFITDEEKGYLLINIFDDNKNPSSYLISDKKPMTVKTQVLSRNNEYEASEDLYSIQADYYDDLLTVSTRGIYYRVQGPISINTGTWFHKINIRTYADDAWEDSGIGDLMRYAAFVIKNDIKFHPKNSDVEVVKETPNSNQTTNFSFPFYFPIIGLVTVPVTTSTTNVSDVGDVIYSFTWSPLVAYLDEADSAYYSGKKSFGGRIMWSVTEKGYKYTDVYVYLKYEVIAKKWEGGNNLYAYPSYSNTATYIVKVY</sequence>
<dbReference type="Proteomes" id="UP001223886">
    <property type="component" value="Unassembled WGS sequence"/>
</dbReference>
<protein>
    <submittedName>
        <fullName evidence="1">Uncharacterized protein</fullName>
    </submittedName>
</protein>
<evidence type="ECO:0000313" key="2">
    <source>
        <dbReference type="Proteomes" id="UP001223886"/>
    </source>
</evidence>
<organism evidence="1 2">
    <name type="scientific">Thermoanaerobacter pentosaceus</name>
    <dbReference type="NCBI Taxonomy" id="694059"/>
    <lineage>
        <taxon>Bacteria</taxon>
        <taxon>Bacillati</taxon>
        <taxon>Bacillota</taxon>
        <taxon>Clostridia</taxon>
        <taxon>Thermoanaerobacterales</taxon>
        <taxon>Thermoanaerobacteraceae</taxon>
        <taxon>Thermoanaerobacter</taxon>
    </lineage>
</organism>
<reference evidence="1 2" key="1">
    <citation type="submission" date="2023-07" db="EMBL/GenBank/DDBJ databases">
        <title>Genomic Encyclopedia of Type Strains, Phase IV (KMG-IV): sequencing the most valuable type-strain genomes for metagenomic binning, comparative biology and taxonomic classification.</title>
        <authorList>
            <person name="Goeker M."/>
        </authorList>
    </citation>
    <scope>NUCLEOTIDE SEQUENCE [LARGE SCALE GENOMIC DNA]</scope>
    <source>
        <strain evidence="1 2">DSM 25963</strain>
    </source>
</reference>
<name>A0ABT9M1Z7_9THEO</name>
<keyword evidence="2" id="KW-1185">Reference proteome</keyword>
<accession>A0ABT9M1Z7</accession>
<evidence type="ECO:0000313" key="1">
    <source>
        <dbReference type="EMBL" id="MDP9750135.1"/>
    </source>
</evidence>
<dbReference type="EMBL" id="JAURUP010000004">
    <property type="protein sequence ID" value="MDP9750135.1"/>
    <property type="molecule type" value="Genomic_DNA"/>
</dbReference>
<comment type="caution">
    <text evidence="1">The sequence shown here is derived from an EMBL/GenBank/DDBJ whole genome shotgun (WGS) entry which is preliminary data.</text>
</comment>